<dbReference type="CDD" id="cd19534">
    <property type="entry name" value="E_NRPS"/>
    <property type="match status" value="2"/>
</dbReference>
<reference evidence="7 8" key="1">
    <citation type="submission" date="2016-06" db="EMBL/GenBank/DDBJ databases">
        <authorList>
            <person name="Kjaerup R.B."/>
            <person name="Dalgaard T.S."/>
            <person name="Juul-Madsen H.R."/>
        </authorList>
    </citation>
    <scope>NUCLEOTIDE SEQUENCE [LARGE SCALE GENOMIC DNA]</scope>
    <source>
        <strain evidence="7 8">DSM 45097</strain>
    </source>
</reference>
<dbReference type="InterPro" id="IPR006162">
    <property type="entry name" value="Ppantetheine_attach_site"/>
</dbReference>
<dbReference type="PANTHER" id="PTHR45527:SF1">
    <property type="entry name" value="FATTY ACID SYNTHASE"/>
    <property type="match status" value="1"/>
</dbReference>
<dbReference type="InterPro" id="IPR009081">
    <property type="entry name" value="PP-bd_ACP"/>
</dbReference>
<dbReference type="PROSITE" id="PS00012">
    <property type="entry name" value="PHOSPHOPANTETHEINE"/>
    <property type="match status" value="3"/>
</dbReference>
<dbReference type="SMART" id="SM00823">
    <property type="entry name" value="PKS_PP"/>
    <property type="match status" value="3"/>
</dbReference>
<dbReference type="InterPro" id="IPR010071">
    <property type="entry name" value="AA_adenyl_dom"/>
</dbReference>
<dbReference type="NCBIfam" id="NF003417">
    <property type="entry name" value="PRK04813.1"/>
    <property type="match status" value="3"/>
</dbReference>
<dbReference type="InterPro" id="IPR020845">
    <property type="entry name" value="AMP-binding_CS"/>
</dbReference>
<dbReference type="PANTHER" id="PTHR45527">
    <property type="entry name" value="NONRIBOSOMAL PEPTIDE SYNTHETASE"/>
    <property type="match status" value="1"/>
</dbReference>
<dbReference type="Gene3D" id="1.10.1200.10">
    <property type="entry name" value="ACP-like"/>
    <property type="match status" value="3"/>
</dbReference>
<evidence type="ECO:0000256" key="2">
    <source>
        <dbReference type="ARBA" id="ARBA00022450"/>
    </source>
</evidence>
<dbReference type="Pfam" id="PF00550">
    <property type="entry name" value="PP-binding"/>
    <property type="match status" value="3"/>
</dbReference>
<proteinExistence type="predicted"/>
<feature type="domain" description="Carrier" evidence="6">
    <location>
        <begin position="3601"/>
        <end position="3675"/>
    </location>
</feature>
<dbReference type="GO" id="GO:0031177">
    <property type="term" value="F:phosphopantetheine binding"/>
    <property type="evidence" value="ECO:0007669"/>
    <property type="project" value="InterPro"/>
</dbReference>
<dbReference type="GO" id="GO:0005829">
    <property type="term" value="C:cytosol"/>
    <property type="evidence" value="ECO:0007669"/>
    <property type="project" value="TreeGrafter"/>
</dbReference>
<comment type="cofactor">
    <cofactor evidence="1">
        <name>pantetheine 4'-phosphate</name>
        <dbReference type="ChEBI" id="CHEBI:47942"/>
    </cofactor>
</comment>
<evidence type="ECO:0000313" key="7">
    <source>
        <dbReference type="EMBL" id="SCG44492.1"/>
    </source>
</evidence>
<dbReference type="GO" id="GO:0008610">
    <property type="term" value="P:lipid biosynthetic process"/>
    <property type="evidence" value="ECO:0007669"/>
    <property type="project" value="UniProtKB-ARBA"/>
</dbReference>
<feature type="domain" description="Carrier" evidence="6">
    <location>
        <begin position="1018"/>
        <end position="1092"/>
    </location>
</feature>
<dbReference type="FunFam" id="2.30.38.10:FF:000001">
    <property type="entry name" value="Non-ribosomal peptide synthetase PvdI"/>
    <property type="match status" value="1"/>
</dbReference>
<dbReference type="InterPro" id="IPR000873">
    <property type="entry name" value="AMP-dep_synth/lig_dom"/>
</dbReference>
<dbReference type="InterPro" id="IPR010060">
    <property type="entry name" value="NRPS_synth"/>
</dbReference>
<dbReference type="SUPFAM" id="SSF52777">
    <property type="entry name" value="CoA-dependent acyltransferases"/>
    <property type="match status" value="10"/>
</dbReference>
<dbReference type="InterPro" id="IPR045851">
    <property type="entry name" value="AMP-bd_C_sf"/>
</dbReference>
<dbReference type="InterPro" id="IPR001242">
    <property type="entry name" value="Condensation_dom"/>
</dbReference>
<dbReference type="PROSITE" id="PS50075">
    <property type="entry name" value="CARRIER"/>
    <property type="match status" value="3"/>
</dbReference>
<dbReference type="CDD" id="cd05930">
    <property type="entry name" value="A_NRPS"/>
    <property type="match status" value="1"/>
</dbReference>
<dbReference type="CDD" id="cd19543">
    <property type="entry name" value="DCL_NRPS"/>
    <property type="match status" value="1"/>
</dbReference>
<dbReference type="Gene3D" id="3.40.50.980">
    <property type="match status" value="4"/>
</dbReference>
<evidence type="ECO:0000313" key="8">
    <source>
        <dbReference type="Proteomes" id="UP000198210"/>
    </source>
</evidence>
<sequence length="4133" mass="445474">MSLSREDRIAALPAHVREEALKRLSGRVVGGGIPVVGRGEGLPLSFAQQRLWFLAQFNPGGVDYNASAGLRLVGGLDRSALVGALGDVVARHEVLRTRLVSVGGVGVQVVEPAGSVSAEVRFVDGVSAGALDDVVLEEVSRPFDVSVVPLVRALVVGVGVDEHVVVLTFHHVAVDGWSLGLLTRELGVFYDARVRGVDAGLPVPVVQYADFAVWQRSRLTERVLAEGVGYWRRQLAGVPVLELPVDRPRPAVRSTVGAVVRGVVPAQTVAGLSRLCRARGATLFMALTAAVQVVLGRWSGSSDVAVGSVTAGRDRRELQDMVGFFVNTVVLRSRIAEQESFGQLLGRVRETVLEAFAHQDVPFERLVEELVEQRDPSRSPLFQAMVVVQNAPVELPRLSGLAVTEFELPCVAAQFEVTVEFTVPGPADPDQGLQMVVEFNTDLFDESTMVRLGEHIVELLRVVAADAVAEVERPLALVDMLPAAERDLVVQGFNDTTMTVPQPHCVQELFAQRVARTPDAIAVIDQAGPVTFAELDTAANRVAHWLRAAGAGPGSLVGLCVSRGRLMPLGMLAVLRSGAAFVPLDPGYPDDRLAHMITDSGTTLVLTEHALHQRLSAAGPHTRWLALDDTDTDTAGLPDTTPEHTATPDDLAYVIYTSGSTGTPKGVQIEHRQLWHIAHAWDHRFGLTERPLRFVSISSLSVDLSFADLLRSAFFGGTLIIADTDTVTDPPELLRLMELTGATGFEVVPSLLRVLVQECRNQGVPFPPLALLSVGSEGWRVEDCRDLLGILQPGTTVVNAYGGTEATVDSTVFEPTLETIEGRSVVPIGRPLGNTVVYVVDEGLNPVPVGVAGELLIGGDGLARGYWGRADLTAERFVRVSFAGGRRVYRTGDVGRWGADGCLEFLGRVDEQVKVRGFRVEPGEVEAVLLAHPSVGEAVVVAVGEGARRRLVGYVVGVGGGGVDVGVVREFVAARLPGFMVPSVVMVVDGLPLLPSGKVDRRGLPVPVEVDAGGVFVAPRSSVERVLAGVWAEVLGVPRVGVEDNFFELGGDSILSIQVVSRARAAGLWLSSRDLFVRQSVAALAAGLESGEIGRPGPVQQRPVVDGVWELTPIQRWFFDVFTADPSHYNMSVLLELDPRVEVRLLRDVVDALVAEHDVLRCRFVRGEDGGWRASCAPVQDMSAVFDVVEIPADEQQAEWVMQEQARRAQASLRLDTGPLLRAVVFRGGSQPPRLLLTVHHLVVDGVSWRILLSDLQAGYRQVAAGEPVRLEAATSSFQYWAQRLVGHVAAGGLDAELEYWSQVSAADPRLPVDAQAANTAGAVREVSVRLDARRTDLLLRRVPAVYRTQINDVLVAALGRVLARWTGRDRLLIGMEGHGREELFDDVDVTRTVGWFTTHFPVPLHVPEQGSAAEPDWRILIRAVKSQLRRVPGHGLGYDALRWLSGPDQPGAVLRGDAQPQISFNYLGQFDTAGSATGGGLITGQRAGIGQDHSEAGERPYLLDVAGSVLNGHLDIVFAYNHHIHHPATITTLADTYLNTLENLIDHCVDMAAGGCTPEDFPYAGLDQAAVDAVVGDGREVEDVYRLTPIQAGMLFHALMAPESGVYLDQMSFVLEGVRDVDALARAWQVVTDRTPVLRSSVVWQGVPEPVQVVWRRVVLPVRRVDWSGLSVGEQEAEARRLSEEERLAGVDLGRAPLSRLVLAELGDDRVRVLRTSHHLMLDGWSTFQVLSDVFAVYGALVSGARGAAVVAGLPVRRPFVDYVAWLAARDRGTEQRFWREVLAGFEAANVLPVDRVPVGSYQARADASVPVVLPSVVSDAVVGFARRHRLTVNTVVQGAWALLLSRYCGVRDVCFGSTVSGRPPELAGAGDVVGIFINTLPVRVRVDGGEPVVGWLRGLQDAQVAAREFEGSALADIQSWSEVPAGSPMFDSIVVFENYPADLGLGAEHGLRMTGLAGTEATSFPLNLLAYPGDGLALTLAYDPRMFDETTVRRMVAHLGRIIEGLAAADAAGSLAAVPMLTAEEQREAVGRHNGALVPIGPECLPDLFDAQVRRTPDAPAVRFEGRTLTYAAFAARANQLAHHLRELGVGPGDLVAVSLPRCIELVVALYAVHQAGGAYLPLDPDYPAERLAFMLDDARPRVVLTDSRTEKVLPSGQSTVVLLDTETTGALLSGLPTGPVDRSGLDRNSPAYVIYTSGSTGRPKGVVVPHVGVVNRLLWMQDEYGLAADDRVLQKTPSSFDVSVWEFFWPLMTGAALVVARPDGHADPEYLADLIRRERITTVHFVPSMLRAFVDTPAAAGIETLRRVICSGEALPAQLWRHYREVLDAPLHNLYGPTEASIDVTYHQCVDSDLDGTVPIGRPVWNTSIHILDADLAPVVPGSEGELCIGGVQLALGYLNRPELTAERFVPDPFDGSDGRLYRTGDLARRRADGVIEYRGRLDEQVKVRGFRIELGEIEAVLERHPEVERAAVTAPADSGGGRRLVAHVVAVDGRSPVAAELQEHLGEHLPEHMVPGLVLLRDDLPLTPSGKLDRRALETANLATDAVAVFVAPRTPVERAVAAIWAEVLEAPRIGIEDNFFALGGDSIRTIRIASMIRDVLGVDLPLRRLFDLPTVSALAAEIEQSGRVVGGGIPVVGRGEGLPLSFAQQRLWFLAQFNPGGVDYNASAGLRLVGGLDRSALVGALGDVVARHEVLRTRLVSVGGVGVQVVEPAGSVSAEVRFVDGVSAGALDDVVLEEVSRPFDVSVVPLVRALVVGVGVDEHVVVLTFHHVAVDGWSLGLLTRELGVFYDARVRGVDAGLPVPVVQYADFAVWQRSRLTERVLAEGVGYWRRQLAGVPVLELPVDRPRPAVRSTVGAVVRGVVPAQTVAGLSRLCRARGATLFMALTAAVQVVLGRWSGSSDVAVGSVTAGRDRRELQDMVGFFVNTVVLRSRIAEQESFGQLLGRVRETVLEAFAHQDVPFERLVEELVEQRDPSRSPLFQAMVVVQNAPVELPRLSGLAVTEFELPCVAAQFEVTVEFTVPGPADPDQGLQMVVEFNTDLFDESTMVRLGEHIVELLRVVAADAVAEVERPLALVDMLPAAERDLVVQGFNDTTMTVPQPHCVQELFAQRVARTPDAIAVIDQAGPVTFAELDTAANRVAHWLRAAGAGPGSLVGLCVSRGRLMPLGMLAVLRSGAAFVPLDPGYPDDRLAHMITDSGTTLVLTEHALHQRLSAAGPHTRWLALDDTDTDTAGLPDTTPEHTATPDDLAYVIYTSGSTGTPKGVQIEHRSLVEALAVVEPVLRLDDRDVLLTTGAGHSLWETWAALLAGARLAYAPPVGDPHALGEALLEHHVTVASILPSALQRLAAGKADGVPPPRASLRRILLSGETLWSTQHQAWREAFPEASAQLAYAWCPEVAAGPVTWSPVSTPAVGRPRREPAGPPLPGRALWILNAAGAHQPLGVPGELRMSGAGLSRDVSGQGVRADEPVALRPDRTIEVYCRDDDMLSVHGVRVDPGEIEGVLSSYPLVAESVVTVIEDRLGRRLAAHVVPSGFQVPERSELRAFASEWLPGFMVPSVVMVVDGLPLLPSGKVDRRGLPVPVEVDAGGVFVAPRSSVERVLAGVWAEVLGVPRVGVEDNFFELGGDSILSIQVVSRARAAGLWLSSRDLFVRQSVAALAAGLESGEIGRPGPVQQRPVVDGVWELTPIQRWFFDVFTADPSHYNMSVLLELDPRVEVRLLRDVVDALVAEHDVLRCRFVRGEDGGWRASCAPVQDMSAVFDVVEIPADEQQAEWVMQEQARRAQASLRLDTGPLLRAVVFRGGSQPPRLLLTVHHLVVDGVSWRILLSDLQAGYRQVAAGEPVRLEAATSSFQYWAQRLVGHVAAGGLDAELEYWSQVSAADPRLPVDAQAANTAGAVREVSVRLDARRTDLLLRRVPAVYRTQINDVLVAALGRVLARWTGRDRLLIGMEGHGREELFDDVDVTRTVGWFTTHFPVPLHVPEQGSAAEPDWRILIRAVKSQLRRVPGHGLGYDALRWLSGPDQPGAVLRGDAQPQISFNYLGQFDTAGSATGGGLITGQRAGIGQDHSEAGERPYLLDVAGSVLNGHLDIVFAYNHHIHHPATITTLADTYLNTLENLIDHCE</sequence>
<evidence type="ECO:0000256" key="3">
    <source>
        <dbReference type="ARBA" id="ARBA00022553"/>
    </source>
</evidence>
<dbReference type="PROSITE" id="PS00455">
    <property type="entry name" value="AMP_BINDING"/>
    <property type="match status" value="3"/>
</dbReference>
<dbReference type="InterPro" id="IPR025110">
    <property type="entry name" value="AMP-bd_C"/>
</dbReference>
<dbReference type="Pfam" id="PF13193">
    <property type="entry name" value="AMP-binding_C"/>
    <property type="match status" value="3"/>
</dbReference>
<dbReference type="GO" id="GO:0072330">
    <property type="term" value="P:monocarboxylic acid biosynthetic process"/>
    <property type="evidence" value="ECO:0007669"/>
    <property type="project" value="UniProtKB-ARBA"/>
</dbReference>
<organism evidence="7 8">
    <name type="scientific">Micromonospora siamensis</name>
    <dbReference type="NCBI Taxonomy" id="299152"/>
    <lineage>
        <taxon>Bacteria</taxon>
        <taxon>Bacillati</taxon>
        <taxon>Actinomycetota</taxon>
        <taxon>Actinomycetes</taxon>
        <taxon>Micromonosporales</taxon>
        <taxon>Micromonosporaceae</taxon>
        <taxon>Micromonospora</taxon>
    </lineage>
</organism>
<dbReference type="InterPro" id="IPR023213">
    <property type="entry name" value="CAT-like_dom_sf"/>
</dbReference>
<name>A0A1C5HEP3_9ACTN</name>
<gene>
    <name evidence="7" type="ORF">GA0074704_1597</name>
</gene>
<keyword evidence="4" id="KW-0677">Repeat</keyword>
<dbReference type="InterPro" id="IPR020806">
    <property type="entry name" value="PKS_PP-bd"/>
</dbReference>
<dbReference type="Gene3D" id="3.40.50.12780">
    <property type="entry name" value="N-terminal domain of ligase-like"/>
    <property type="match status" value="1"/>
</dbReference>
<dbReference type="Gene3D" id="3.30.300.30">
    <property type="match status" value="3"/>
</dbReference>
<dbReference type="Gene3D" id="3.30.559.10">
    <property type="entry name" value="Chloramphenicol acetyltransferase-like domain"/>
    <property type="match status" value="5"/>
</dbReference>
<dbReference type="NCBIfam" id="TIGR01720">
    <property type="entry name" value="NRPS-para261"/>
    <property type="match status" value="2"/>
</dbReference>
<dbReference type="FunFam" id="3.40.50.980:FF:000002">
    <property type="entry name" value="Enterobactin synthetase component F"/>
    <property type="match status" value="1"/>
</dbReference>
<dbReference type="CDD" id="cd19531">
    <property type="entry name" value="LCL_NRPS-like"/>
    <property type="match status" value="2"/>
</dbReference>
<dbReference type="Gene3D" id="3.30.559.30">
    <property type="entry name" value="Nonribosomal peptide synthetase, condensation domain"/>
    <property type="match status" value="5"/>
</dbReference>
<keyword evidence="3" id="KW-0597">Phosphoprotein</keyword>
<dbReference type="NCBIfam" id="TIGR01733">
    <property type="entry name" value="AA-adenyl-dom"/>
    <property type="match status" value="2"/>
</dbReference>
<dbReference type="InterPro" id="IPR036736">
    <property type="entry name" value="ACP-like_sf"/>
</dbReference>
<dbReference type="InterPro" id="IPR042099">
    <property type="entry name" value="ANL_N_sf"/>
</dbReference>
<dbReference type="GO" id="GO:0003824">
    <property type="term" value="F:catalytic activity"/>
    <property type="evidence" value="ECO:0007669"/>
    <property type="project" value="InterPro"/>
</dbReference>
<dbReference type="Pfam" id="PF00668">
    <property type="entry name" value="Condensation"/>
    <property type="match status" value="5"/>
</dbReference>
<dbReference type="FunFam" id="3.40.50.980:FF:000001">
    <property type="entry name" value="Non-ribosomal peptide synthetase"/>
    <property type="match status" value="3"/>
</dbReference>
<evidence type="ECO:0000256" key="5">
    <source>
        <dbReference type="ARBA" id="ARBA00023194"/>
    </source>
</evidence>
<dbReference type="FunFam" id="1.10.1200.10:FF:000005">
    <property type="entry name" value="Nonribosomal peptide synthetase 1"/>
    <property type="match status" value="2"/>
</dbReference>
<accession>A0A1C5HEP3</accession>
<dbReference type="FunFam" id="3.30.300.30:FF:000015">
    <property type="entry name" value="Nonribosomal peptide synthase SidD"/>
    <property type="match status" value="1"/>
</dbReference>
<keyword evidence="8" id="KW-1185">Reference proteome</keyword>
<dbReference type="Pfam" id="PF00501">
    <property type="entry name" value="AMP-binding"/>
    <property type="match status" value="3"/>
</dbReference>
<dbReference type="FunFam" id="1.10.1200.10:FF:000016">
    <property type="entry name" value="Non-ribosomal peptide synthase"/>
    <property type="match status" value="1"/>
</dbReference>
<feature type="domain" description="Carrier" evidence="6">
    <location>
        <begin position="2556"/>
        <end position="2631"/>
    </location>
</feature>
<dbReference type="FunFam" id="3.40.50.12780:FF:000012">
    <property type="entry name" value="Non-ribosomal peptide synthetase"/>
    <property type="match status" value="2"/>
</dbReference>
<dbReference type="Gene3D" id="2.30.38.10">
    <property type="entry name" value="Luciferase, Domain 3"/>
    <property type="match status" value="2"/>
</dbReference>
<dbReference type="Proteomes" id="UP000198210">
    <property type="component" value="Chromosome I"/>
</dbReference>
<protein>
    <submittedName>
        <fullName evidence="7">Non-ribosomal peptide synthase domain TIGR01720/amino acid adenylation domain-containing protein</fullName>
    </submittedName>
</protein>
<keyword evidence="2" id="KW-0596">Phosphopantetheine</keyword>
<dbReference type="GO" id="GO:0017000">
    <property type="term" value="P:antibiotic biosynthetic process"/>
    <property type="evidence" value="ECO:0007669"/>
    <property type="project" value="UniProtKB-KW"/>
</dbReference>
<dbReference type="GO" id="GO:0044550">
    <property type="term" value="P:secondary metabolite biosynthetic process"/>
    <property type="evidence" value="ECO:0007669"/>
    <property type="project" value="TreeGrafter"/>
</dbReference>
<dbReference type="GO" id="GO:0043041">
    <property type="term" value="P:amino acid activation for nonribosomal peptide biosynthetic process"/>
    <property type="evidence" value="ECO:0007669"/>
    <property type="project" value="TreeGrafter"/>
</dbReference>
<evidence type="ECO:0000259" key="6">
    <source>
        <dbReference type="PROSITE" id="PS50075"/>
    </source>
</evidence>
<dbReference type="CDD" id="cd17646">
    <property type="entry name" value="A_NRPS_AB3403-like"/>
    <property type="match status" value="1"/>
</dbReference>
<dbReference type="RefSeq" id="WP_172880471.1">
    <property type="nucleotide sequence ID" value="NZ_LT607751.1"/>
</dbReference>
<dbReference type="SUPFAM" id="SSF56801">
    <property type="entry name" value="Acetyl-CoA synthetase-like"/>
    <property type="match status" value="3"/>
</dbReference>
<evidence type="ECO:0000256" key="4">
    <source>
        <dbReference type="ARBA" id="ARBA00022737"/>
    </source>
</evidence>
<evidence type="ECO:0000256" key="1">
    <source>
        <dbReference type="ARBA" id="ARBA00001957"/>
    </source>
</evidence>
<dbReference type="EMBL" id="LT607751">
    <property type="protein sequence ID" value="SCG44492.1"/>
    <property type="molecule type" value="Genomic_DNA"/>
</dbReference>
<keyword evidence="5" id="KW-0045">Antibiotic biosynthesis</keyword>
<dbReference type="SUPFAM" id="SSF47336">
    <property type="entry name" value="ACP-like"/>
    <property type="match status" value="3"/>
</dbReference>